<sequence>MSLKSSTTESFVPVKAIINNMIELDSGLKVAGVKIYPKNIFIMEENDQFSVIDSLKDLYNTIDFEFWTVITDRPVDISVYIAQLQMMYNQAQNPTIQKLINQDLSKARDFSDDVSDVEFYILFKEKNVELIQKKVRLIINGLANAGLSSSQANNDDLRSILDSFLNAGKKTEFGTVLI</sequence>
<gene>
    <name evidence="2" type="ORF">IAB68_00295</name>
</gene>
<evidence type="ECO:0000313" key="2">
    <source>
        <dbReference type="EMBL" id="HIU39729.1"/>
    </source>
</evidence>
<feature type="domain" description="TraC-like" evidence="1">
    <location>
        <begin position="20"/>
        <end position="123"/>
    </location>
</feature>
<reference evidence="2" key="2">
    <citation type="journal article" date="2021" name="PeerJ">
        <title>Extensive microbial diversity within the chicken gut microbiome revealed by metagenomics and culture.</title>
        <authorList>
            <person name="Gilroy R."/>
            <person name="Ravi A."/>
            <person name="Getino M."/>
            <person name="Pursley I."/>
            <person name="Horton D.L."/>
            <person name="Alikhan N.F."/>
            <person name="Baker D."/>
            <person name="Gharbi K."/>
            <person name="Hall N."/>
            <person name="Watson M."/>
            <person name="Adriaenssens E.M."/>
            <person name="Foster-Nyarko E."/>
            <person name="Jarju S."/>
            <person name="Secka A."/>
            <person name="Antonio M."/>
            <person name="Oren A."/>
            <person name="Chaudhuri R.R."/>
            <person name="La Ragione R."/>
            <person name="Hildebrand F."/>
            <person name="Pallen M.J."/>
        </authorList>
    </citation>
    <scope>NUCLEOTIDE SEQUENCE</scope>
    <source>
        <strain evidence="2">CHK193-30670</strain>
    </source>
</reference>
<proteinExistence type="predicted"/>
<reference evidence="2" key="1">
    <citation type="submission" date="2020-10" db="EMBL/GenBank/DDBJ databases">
        <authorList>
            <person name="Gilroy R."/>
        </authorList>
    </citation>
    <scope>NUCLEOTIDE SEQUENCE</scope>
    <source>
        <strain evidence="2">CHK193-30670</strain>
    </source>
</reference>
<accession>A0A9D1LHA1</accession>
<dbReference type="InterPro" id="IPR058596">
    <property type="entry name" value="TraC-like_dom"/>
</dbReference>
<evidence type="ECO:0000259" key="1">
    <source>
        <dbReference type="Pfam" id="PF26593"/>
    </source>
</evidence>
<protein>
    <recommendedName>
        <fullName evidence="1">TraC-like domain-containing protein</fullName>
    </recommendedName>
</protein>
<dbReference type="EMBL" id="DVMT01000004">
    <property type="protein sequence ID" value="HIU39729.1"/>
    <property type="molecule type" value="Genomic_DNA"/>
</dbReference>
<dbReference type="AlphaFoldDB" id="A0A9D1LHA1"/>
<dbReference type="Proteomes" id="UP000824074">
    <property type="component" value="Unassembled WGS sequence"/>
</dbReference>
<evidence type="ECO:0000313" key="3">
    <source>
        <dbReference type="Proteomes" id="UP000824074"/>
    </source>
</evidence>
<dbReference type="Pfam" id="PF26593">
    <property type="entry name" value="TraC-like"/>
    <property type="match status" value="1"/>
</dbReference>
<organism evidence="2 3">
    <name type="scientific">Candidatus Aphodocola excrementigallinarum</name>
    <dbReference type="NCBI Taxonomy" id="2840670"/>
    <lineage>
        <taxon>Bacteria</taxon>
        <taxon>Bacillati</taxon>
        <taxon>Bacillota</taxon>
        <taxon>Bacilli</taxon>
        <taxon>Candidatus Aphodocola</taxon>
    </lineage>
</organism>
<name>A0A9D1LHA1_9FIRM</name>
<comment type="caution">
    <text evidence="2">The sequence shown here is derived from an EMBL/GenBank/DDBJ whole genome shotgun (WGS) entry which is preliminary data.</text>
</comment>